<reference evidence="2 3" key="1">
    <citation type="submission" date="2019-09" db="EMBL/GenBank/DDBJ databases">
        <title>Screening of Novel Bioactive Compounds from Soil-Associated.</title>
        <authorList>
            <person name="Gong X."/>
        </authorList>
    </citation>
    <scope>NUCLEOTIDE SEQUENCE [LARGE SCALE GENOMIC DNA]</scope>
    <source>
        <strain evidence="2 3">Gxj-6</strain>
    </source>
</reference>
<name>A0A5J5KAQ3_9ACTN</name>
<gene>
    <name evidence="2" type="ORF">F5972_05905</name>
</gene>
<keyword evidence="3" id="KW-1185">Reference proteome</keyword>
<evidence type="ECO:0000259" key="1">
    <source>
        <dbReference type="Pfam" id="PF20248"/>
    </source>
</evidence>
<accession>A0A5J5KAQ3</accession>
<dbReference type="RefSeq" id="WP_150931852.1">
    <property type="nucleotide sequence ID" value="NZ_VYTZ01000002.1"/>
</dbReference>
<protein>
    <recommendedName>
        <fullName evidence="1">DUF6603 domain-containing protein</fullName>
    </recommendedName>
</protein>
<dbReference type="EMBL" id="VYTZ01000002">
    <property type="protein sequence ID" value="KAA9380652.1"/>
    <property type="molecule type" value="Genomic_DNA"/>
</dbReference>
<dbReference type="Proteomes" id="UP000327011">
    <property type="component" value="Unassembled WGS sequence"/>
</dbReference>
<dbReference type="InterPro" id="IPR046538">
    <property type="entry name" value="DUF6603"/>
</dbReference>
<comment type="caution">
    <text evidence="2">The sequence shown here is derived from an EMBL/GenBank/DDBJ whole genome shotgun (WGS) entry which is preliminary data.</text>
</comment>
<sequence>MTPEELRARIPEGPRLDLALDTLGSAGLTALFGRFLPDGRLVLDPVGERRRTDLGVTVTGTGTAGPFTGMSVTAEFAVSGELPALRLTAVAGRSWRFGTAFPVLTGTYFDDLVIDAPSFVLDWGPDVVAAAPDPGDVLMSFSGTLVIDAATALLDLLMPGVGAHRLTGSIDTTSLPALQGLPASTVPIIVISGPDDARLDLGGMLSVSSLRYQLTAMPQFNYEMAALDVIAEVTFEGLVTPTNNSLGPVLIHARTRGLGSGLTLNAQFRGPADGDRPPGDGDRGLPLSLAVIKTIMGNPSLPVPAGLGDGSPVRLTGITARVTTDPAFGLDFVSFALQADVDWPIVPGLLTLQAIDLSVGFTGIMSGSRRTTGAVSGLLAVGDSGTLVLTADLSGAMLSGGLREGDPPLKIAEVYEHFAGHPADLPDLTVPKFNLQVVTPGAGRTLAYHGVVELRDLWHIGPVALTGVWFAVDHDAAGTTFRANATFVVHTVDILVSASYDPATGWTFSGESGYGQRIAVGELIEAVARDLGGPPTLPRPIAGLVVQNLSASFSTGSDRLVLTAEASFPVDTVEVDIAVGIDTGAGRFDGSLTAIAGDDAYAFDVHFAEDHGAGLLAASYTHRTTDPLPDLRTLLSGLAPTAAAFIPSGVTVDVEDVVFGAGSAYVFSVDLVATVDLSGLPLVGPHLVGDRRMGFDPLRIVAATGTLPATDVTALNGLLPPGVTPFPARDMAAGFALDGTLLLGLLESPVVLPVTDGAPAPVVPDPPKAQSPGGQNAVWYAVQRGLGPVHVERVGLAYQHEPNKPPVLAVLVDGTVSVGGLALSLDGLQAAVPLSLPVQPPSFDLKGVGVSYSEGPVSVSGAFLKGELVYKGVTYTAYGGRASISTEELTLGAIGSYAQLPSGPSLFVYAVLDHAFGGPPFFSVTGLAAGFGYNRRLTTPPVTGIASFPLVQEALGTRAPGSLAAELQALDPYITPSEGDGFVAAGIRFSTFEMIDSFLLATVSFGGRFEVDVLGLSTLVLPVPDDTRAGATPIAELQLALKATFAPSDGFFSLVAQLTPNSFLLSRACHLTGGLAFTSWFDGPHSGDFVLTVGGYHPQYGKPAHYPAVPRVGFSWQVNDRLSMRGAAYYALTPSALMAGGSISVTYQDGDLRAWFDASMDFLIAWQPYHYDARFRVSVGASYTFSFFGRHTVNAHVDADVHLWGPEFAGTARVDIKVISFTIPFDTSTRKTGATIPWDRVKATLLPADRVSVAVRSGATAMGTGADLGVVDPATLELVTDSVIPSTTGQAGATTLPRAGGAFGVAPSGITGGVTSTHRIRISRNGLSAEGDFVFRPITKALPSALWGTDPAVTVHRPELTAPLLTGYVVAPAPHRDAASVTLARAALTAGTATYTERTIAWAPADDHAPTSRADRMGQAIVDPSVAAVRAAVAGAVLKDPEISFAGFDFADYAETPFLDGHARRPA</sequence>
<evidence type="ECO:0000313" key="3">
    <source>
        <dbReference type="Proteomes" id="UP000327011"/>
    </source>
</evidence>
<feature type="domain" description="DUF6603" evidence="1">
    <location>
        <begin position="782"/>
        <end position="1256"/>
    </location>
</feature>
<organism evidence="2 3">
    <name type="scientific">Microbispora cellulosiformans</name>
    <dbReference type="NCBI Taxonomy" id="2614688"/>
    <lineage>
        <taxon>Bacteria</taxon>
        <taxon>Bacillati</taxon>
        <taxon>Actinomycetota</taxon>
        <taxon>Actinomycetes</taxon>
        <taxon>Streptosporangiales</taxon>
        <taxon>Streptosporangiaceae</taxon>
        <taxon>Microbispora</taxon>
    </lineage>
</organism>
<evidence type="ECO:0000313" key="2">
    <source>
        <dbReference type="EMBL" id="KAA9380652.1"/>
    </source>
</evidence>
<dbReference type="Pfam" id="PF20248">
    <property type="entry name" value="DUF6603"/>
    <property type="match status" value="1"/>
</dbReference>
<proteinExistence type="predicted"/>